<protein>
    <submittedName>
        <fullName evidence="4">Stimulator of interferon genes protein</fullName>
    </submittedName>
</protein>
<accession>A0ABM1IZK5</accession>
<dbReference type="InterPro" id="IPR038623">
    <property type="entry name" value="STING_C_sf"/>
</dbReference>
<dbReference type="Pfam" id="PF15009">
    <property type="entry name" value="STING_LBD"/>
    <property type="match status" value="1"/>
</dbReference>
<gene>
    <name evidence="4" type="primary">LOC107071284</name>
</gene>
<organism evidence="3 4">
    <name type="scientific">Polistes dominula</name>
    <name type="common">European paper wasp</name>
    <name type="synonym">Vespa dominula</name>
    <dbReference type="NCBI Taxonomy" id="743375"/>
    <lineage>
        <taxon>Eukaryota</taxon>
        <taxon>Metazoa</taxon>
        <taxon>Ecdysozoa</taxon>
        <taxon>Arthropoda</taxon>
        <taxon>Hexapoda</taxon>
        <taxon>Insecta</taxon>
        <taxon>Pterygota</taxon>
        <taxon>Neoptera</taxon>
        <taxon>Endopterygota</taxon>
        <taxon>Hymenoptera</taxon>
        <taxon>Apocrita</taxon>
        <taxon>Aculeata</taxon>
        <taxon>Vespoidea</taxon>
        <taxon>Vespidae</taxon>
        <taxon>Polistinae</taxon>
        <taxon>Polistini</taxon>
        <taxon>Polistes</taxon>
    </lineage>
</organism>
<name>A0ABM1IZK5_POLDO</name>
<evidence type="ECO:0000256" key="1">
    <source>
        <dbReference type="SAM" id="Phobius"/>
    </source>
</evidence>
<proteinExistence type="predicted"/>
<keyword evidence="3" id="KW-1185">Reference proteome</keyword>
<dbReference type="CDD" id="cd12146">
    <property type="entry name" value="STING_C"/>
    <property type="match status" value="1"/>
</dbReference>
<dbReference type="InterPro" id="IPR055432">
    <property type="entry name" value="STING_LBD"/>
</dbReference>
<evidence type="ECO:0000313" key="4">
    <source>
        <dbReference type="RefSeq" id="XP_015185642.1"/>
    </source>
</evidence>
<feature type="transmembrane region" description="Helical" evidence="1">
    <location>
        <begin position="12"/>
        <end position="32"/>
    </location>
</feature>
<keyword evidence="1" id="KW-0472">Membrane</keyword>
<keyword evidence="1" id="KW-1133">Transmembrane helix</keyword>
<dbReference type="RefSeq" id="XP_015185642.1">
    <property type="nucleotide sequence ID" value="XM_015330156.1"/>
</dbReference>
<sequence length="348" mass="40095">MNKNIYVLSNVSLKIVFYFILEILLIGVAIGAQYDVNVTYTICNIFCIVSMLIIIHILCDLMIQFCNVFQPNLKYYGIQQLEVSLKYKITIGVCIIILCSQTMNQRSSYIWTYNNVASICSYCFVIILFKTLILSEQNVDIDISSMKGLDYGTGMAYSYYYGYLRIVLPSTGTASKGLIEKLENIEDSHNISISIKKLFILIPSSTYISSDFKDCTNGWMESALELEKEVRDRAGVKNRSYHNNVYKIYPEGKKPCVKPEYITVEGATPLLTMFEVQKHFHPESAIYAKYRKQIIKSFYLKLKDIIYNDPECRELCELIYYEDYNSDGTKVNVAKIILEKISELRSLQ</sequence>
<dbReference type="Gene3D" id="3.40.50.12100">
    <property type="entry name" value="Stimulator of interferon genes protein"/>
    <property type="match status" value="1"/>
</dbReference>
<dbReference type="GeneID" id="107071284"/>
<dbReference type="Gene3D" id="1.20.5.5200">
    <property type="match status" value="1"/>
</dbReference>
<feature type="transmembrane region" description="Helical" evidence="1">
    <location>
        <begin position="38"/>
        <end position="63"/>
    </location>
</feature>
<reference evidence="4" key="1">
    <citation type="submission" date="2025-08" db="UniProtKB">
        <authorList>
            <consortium name="RefSeq"/>
        </authorList>
    </citation>
    <scope>IDENTIFICATION</scope>
    <source>
        <tissue evidence="4">Whole body</tissue>
    </source>
</reference>
<dbReference type="PANTHER" id="PTHR34339:SF1">
    <property type="entry name" value="STIMULATOR OF INTERFERON GENES PROTEIN"/>
    <property type="match status" value="1"/>
</dbReference>
<feature type="transmembrane region" description="Helical" evidence="1">
    <location>
        <begin position="84"/>
        <end position="103"/>
    </location>
</feature>
<dbReference type="Proteomes" id="UP000694924">
    <property type="component" value="Unplaced"/>
</dbReference>
<feature type="domain" description="STING ligand-binding" evidence="2">
    <location>
        <begin position="150"/>
        <end position="343"/>
    </location>
</feature>
<evidence type="ECO:0000259" key="2">
    <source>
        <dbReference type="Pfam" id="PF15009"/>
    </source>
</evidence>
<dbReference type="PANTHER" id="PTHR34339">
    <property type="entry name" value="STIMULATOR OF INTERFERON GENES PROTEIN"/>
    <property type="match status" value="1"/>
</dbReference>
<keyword evidence="1" id="KW-0812">Transmembrane</keyword>
<dbReference type="InterPro" id="IPR033952">
    <property type="entry name" value="STING_C"/>
</dbReference>
<dbReference type="InterPro" id="IPR029158">
    <property type="entry name" value="STING"/>
</dbReference>
<evidence type="ECO:0000313" key="3">
    <source>
        <dbReference type="Proteomes" id="UP000694924"/>
    </source>
</evidence>
<feature type="transmembrane region" description="Helical" evidence="1">
    <location>
        <begin position="109"/>
        <end position="129"/>
    </location>
</feature>